<dbReference type="SMR" id="G4Z295"/>
<keyword evidence="3" id="KW-1185">Reference proteome</keyword>
<dbReference type="EMBL" id="JH159153">
    <property type="protein sequence ID" value="EGZ19239.1"/>
    <property type="molecule type" value="Genomic_DNA"/>
</dbReference>
<keyword evidence="1" id="KW-0175">Coiled coil</keyword>
<reference evidence="2 3" key="1">
    <citation type="journal article" date="2006" name="Science">
        <title>Phytophthora genome sequences uncover evolutionary origins and mechanisms of pathogenesis.</title>
        <authorList>
            <person name="Tyler B.M."/>
            <person name="Tripathy S."/>
            <person name="Zhang X."/>
            <person name="Dehal P."/>
            <person name="Jiang R.H."/>
            <person name="Aerts A."/>
            <person name="Arredondo F.D."/>
            <person name="Baxter L."/>
            <person name="Bensasson D."/>
            <person name="Beynon J.L."/>
            <person name="Chapman J."/>
            <person name="Damasceno C.M."/>
            <person name="Dorrance A.E."/>
            <person name="Dou D."/>
            <person name="Dickerman A.W."/>
            <person name="Dubchak I.L."/>
            <person name="Garbelotto M."/>
            <person name="Gijzen M."/>
            <person name="Gordon S.G."/>
            <person name="Govers F."/>
            <person name="Grunwald N.J."/>
            <person name="Huang W."/>
            <person name="Ivors K.L."/>
            <person name="Jones R.W."/>
            <person name="Kamoun S."/>
            <person name="Krampis K."/>
            <person name="Lamour K.H."/>
            <person name="Lee M.K."/>
            <person name="McDonald W.H."/>
            <person name="Medina M."/>
            <person name="Meijer H.J."/>
            <person name="Nordberg E.K."/>
            <person name="Maclean D.J."/>
            <person name="Ospina-Giraldo M.D."/>
            <person name="Morris P.F."/>
            <person name="Phuntumart V."/>
            <person name="Putnam N.H."/>
            <person name="Rash S."/>
            <person name="Rose J.K."/>
            <person name="Sakihama Y."/>
            <person name="Salamov A.A."/>
            <person name="Savidor A."/>
            <person name="Scheuring C.F."/>
            <person name="Smith B.M."/>
            <person name="Sobral B.W."/>
            <person name="Terry A."/>
            <person name="Torto-Alalibo T.A."/>
            <person name="Win J."/>
            <person name="Xu Z."/>
            <person name="Zhang H."/>
            <person name="Grigoriev I.V."/>
            <person name="Rokhsar D.S."/>
            <person name="Boore J.L."/>
        </authorList>
    </citation>
    <scope>NUCLEOTIDE SEQUENCE [LARGE SCALE GENOMIC DNA]</scope>
    <source>
        <strain evidence="2 3">P6497</strain>
    </source>
</reference>
<gene>
    <name evidence="2" type="ORF">PHYSODRAFT_488260</name>
</gene>
<protein>
    <submittedName>
        <fullName evidence="2">Uncharacterized protein</fullName>
    </submittedName>
</protein>
<feature type="coiled-coil region" evidence="1">
    <location>
        <begin position="130"/>
        <end position="164"/>
    </location>
</feature>
<dbReference type="Gene3D" id="1.20.5.1700">
    <property type="match status" value="1"/>
</dbReference>
<proteinExistence type="predicted"/>
<evidence type="ECO:0000313" key="3">
    <source>
        <dbReference type="Proteomes" id="UP000002640"/>
    </source>
</evidence>
<evidence type="ECO:0000256" key="1">
    <source>
        <dbReference type="SAM" id="Coils"/>
    </source>
</evidence>
<dbReference type="GeneID" id="20656263"/>
<sequence>MSRKRDAPSRWPAEVYDYERRVITDPAVGGLDLRKGSWIHCKWCNTTLALKVVNSYSLASWNTHQKGKKHCGHEQEFLGGGSQPQLHHLQLMRVRRELQQSKQYQARHERDVANVINAMTNLISDQQGDLNSLQHRVSDMMHEIEALKKELERIQQKDQQRRRNSVTDMDIFEKRFRLA</sequence>
<name>G4Z295_PHYSP</name>
<dbReference type="KEGG" id="psoj:PHYSODRAFT_488260"/>
<dbReference type="AlphaFoldDB" id="G4Z295"/>
<dbReference type="OMA" id="NKQHQAR"/>
<accession>G4Z295</accession>
<dbReference type="RefSeq" id="XP_009521956.1">
    <property type="nucleotide sequence ID" value="XM_009523661.1"/>
</dbReference>
<dbReference type="InParanoid" id="G4Z295"/>
<evidence type="ECO:0000313" key="2">
    <source>
        <dbReference type="EMBL" id="EGZ19239.1"/>
    </source>
</evidence>
<organism evidence="2 3">
    <name type="scientific">Phytophthora sojae (strain P6497)</name>
    <name type="common">Soybean stem and root rot agent</name>
    <name type="synonym">Phytophthora megasperma f. sp. glycines</name>
    <dbReference type="NCBI Taxonomy" id="1094619"/>
    <lineage>
        <taxon>Eukaryota</taxon>
        <taxon>Sar</taxon>
        <taxon>Stramenopiles</taxon>
        <taxon>Oomycota</taxon>
        <taxon>Peronosporomycetes</taxon>
        <taxon>Peronosporales</taxon>
        <taxon>Peronosporaceae</taxon>
        <taxon>Phytophthora</taxon>
    </lineage>
</organism>
<dbReference type="Proteomes" id="UP000002640">
    <property type="component" value="Unassembled WGS sequence"/>
</dbReference>